<dbReference type="GO" id="GO:0050567">
    <property type="term" value="F:glutaminyl-tRNA synthase (glutamine-hydrolyzing) activity"/>
    <property type="evidence" value="ECO:0007669"/>
    <property type="project" value="UniProtKB-UniRule"/>
</dbReference>
<comment type="catalytic activity">
    <reaction evidence="1">
        <text>L-aspartyl-tRNA(Asn) + L-glutamine + ATP + H2O = L-asparaginyl-tRNA(Asn) + L-glutamate + ADP + phosphate + 2 H(+)</text>
        <dbReference type="Rhea" id="RHEA:14513"/>
        <dbReference type="Rhea" id="RHEA-COMP:9674"/>
        <dbReference type="Rhea" id="RHEA-COMP:9677"/>
        <dbReference type="ChEBI" id="CHEBI:15377"/>
        <dbReference type="ChEBI" id="CHEBI:15378"/>
        <dbReference type="ChEBI" id="CHEBI:29985"/>
        <dbReference type="ChEBI" id="CHEBI:30616"/>
        <dbReference type="ChEBI" id="CHEBI:43474"/>
        <dbReference type="ChEBI" id="CHEBI:58359"/>
        <dbReference type="ChEBI" id="CHEBI:78515"/>
        <dbReference type="ChEBI" id="CHEBI:78516"/>
        <dbReference type="ChEBI" id="CHEBI:456216"/>
    </reaction>
</comment>
<keyword evidence="2" id="KW-0808">Transferase</keyword>
<comment type="function">
    <text evidence="1">Allows the formation of correctly charged Asn-tRNA(Asn) or Gln-tRNA(Gln) through the transamidation of misacylated Asp-tRNA(Asn) or Glu-tRNA(Gln) in organisms which lack either or both of asparaginyl-tRNA or glutaminyl-tRNA synthetases. The reaction takes place in the presence of glutamine and ATP through an activated phospho-Asp-tRNA(Asn) or phospho-Glu-tRNA(Gln).</text>
</comment>
<dbReference type="GO" id="GO:0005524">
    <property type="term" value="F:ATP binding"/>
    <property type="evidence" value="ECO:0007669"/>
    <property type="project" value="UniProtKB-KW"/>
</dbReference>
<protein>
    <recommendedName>
        <fullName evidence="1">Aspartyl/glutamyl-tRNA(Asn/Gln) amidotransferase subunit C</fullName>
        <shortName evidence="1">Asp/Glu-ADT subunit C</shortName>
        <ecNumber evidence="1">6.3.5.-</ecNumber>
    </recommendedName>
</protein>
<name>A0A5C5XB15_9PLAN</name>
<evidence type="ECO:0000313" key="2">
    <source>
        <dbReference type="EMBL" id="TWT60190.1"/>
    </source>
</evidence>
<dbReference type="EMBL" id="SJPG01000001">
    <property type="protein sequence ID" value="TWT60190.1"/>
    <property type="molecule type" value="Genomic_DNA"/>
</dbReference>
<keyword evidence="1" id="KW-0547">Nucleotide-binding</keyword>
<evidence type="ECO:0000313" key="3">
    <source>
        <dbReference type="Proteomes" id="UP000316095"/>
    </source>
</evidence>
<dbReference type="HAMAP" id="MF_00122">
    <property type="entry name" value="GatC"/>
    <property type="match status" value="1"/>
</dbReference>
<sequence>MSNISLDDVRKVAQLANLTFNEDELVEMQAHLAKTIGYVEILNQVETENVAPMAHPIDVVDVFRDDVLTPMLSREEALQNAPKTDGQYFVVPAILDAGE</sequence>
<keyword evidence="1 2" id="KW-0436">Ligase</keyword>
<keyword evidence="1" id="KW-0648">Protein biosynthesis</keyword>
<dbReference type="AlphaFoldDB" id="A0A5C5XB15"/>
<dbReference type="EC" id="6.3.5.-" evidence="1"/>
<proteinExistence type="inferred from homology"/>
<reference evidence="2 3" key="1">
    <citation type="submission" date="2019-02" db="EMBL/GenBank/DDBJ databases">
        <title>Deep-cultivation of Planctomycetes and their phenomic and genomic characterization uncovers novel biology.</title>
        <authorList>
            <person name="Wiegand S."/>
            <person name="Jogler M."/>
            <person name="Boedeker C."/>
            <person name="Pinto D."/>
            <person name="Vollmers J."/>
            <person name="Rivas-Marin E."/>
            <person name="Kohn T."/>
            <person name="Peeters S.H."/>
            <person name="Heuer A."/>
            <person name="Rast P."/>
            <person name="Oberbeckmann S."/>
            <person name="Bunk B."/>
            <person name="Jeske O."/>
            <person name="Meyerdierks A."/>
            <person name="Storesund J.E."/>
            <person name="Kallscheuer N."/>
            <person name="Luecker S."/>
            <person name="Lage O.M."/>
            <person name="Pohl T."/>
            <person name="Merkel B.J."/>
            <person name="Hornburger P."/>
            <person name="Mueller R.-W."/>
            <person name="Bruemmer F."/>
            <person name="Labrenz M."/>
            <person name="Spormann A.M."/>
            <person name="Op Den Camp H."/>
            <person name="Overmann J."/>
            <person name="Amann R."/>
            <person name="Jetten M.S.M."/>
            <person name="Mascher T."/>
            <person name="Medema M.H."/>
            <person name="Devos D.P."/>
            <person name="Kaster A.-K."/>
            <person name="Ovreas L."/>
            <person name="Rohde M."/>
            <person name="Galperin M.Y."/>
            <person name="Jogler C."/>
        </authorList>
    </citation>
    <scope>NUCLEOTIDE SEQUENCE [LARGE SCALE GENOMIC DNA]</scope>
    <source>
        <strain evidence="2 3">Pan54</strain>
    </source>
</reference>
<comment type="similarity">
    <text evidence="1">Belongs to the GatC family.</text>
</comment>
<dbReference type="OrthoDB" id="9813938at2"/>
<accession>A0A5C5XB15</accession>
<dbReference type="GO" id="GO:0006450">
    <property type="term" value="P:regulation of translational fidelity"/>
    <property type="evidence" value="ECO:0007669"/>
    <property type="project" value="InterPro"/>
</dbReference>
<dbReference type="InterPro" id="IPR003837">
    <property type="entry name" value="GatC"/>
</dbReference>
<dbReference type="RefSeq" id="WP_146502343.1">
    <property type="nucleotide sequence ID" value="NZ_SJPG01000001.1"/>
</dbReference>
<dbReference type="InterPro" id="IPR036113">
    <property type="entry name" value="Asp/Glu-ADT_sf_sub_c"/>
</dbReference>
<organism evidence="2 3">
    <name type="scientific">Rubinisphaera italica</name>
    <dbReference type="NCBI Taxonomy" id="2527969"/>
    <lineage>
        <taxon>Bacteria</taxon>
        <taxon>Pseudomonadati</taxon>
        <taxon>Planctomycetota</taxon>
        <taxon>Planctomycetia</taxon>
        <taxon>Planctomycetales</taxon>
        <taxon>Planctomycetaceae</taxon>
        <taxon>Rubinisphaera</taxon>
    </lineage>
</organism>
<dbReference type="PANTHER" id="PTHR15004">
    <property type="entry name" value="GLUTAMYL-TRNA(GLN) AMIDOTRANSFERASE SUBUNIT C, MITOCHONDRIAL"/>
    <property type="match status" value="1"/>
</dbReference>
<dbReference type="SUPFAM" id="SSF141000">
    <property type="entry name" value="Glu-tRNAGln amidotransferase C subunit"/>
    <property type="match status" value="1"/>
</dbReference>
<dbReference type="GO" id="GO:0070681">
    <property type="term" value="P:glutaminyl-tRNAGln biosynthesis via transamidation"/>
    <property type="evidence" value="ECO:0007669"/>
    <property type="project" value="TreeGrafter"/>
</dbReference>
<dbReference type="Pfam" id="PF02686">
    <property type="entry name" value="GatC"/>
    <property type="match status" value="1"/>
</dbReference>
<dbReference type="Proteomes" id="UP000316095">
    <property type="component" value="Unassembled WGS sequence"/>
</dbReference>
<dbReference type="Gene3D" id="1.10.20.60">
    <property type="entry name" value="Glu-tRNAGln amidotransferase C subunit, N-terminal domain"/>
    <property type="match status" value="1"/>
</dbReference>
<comment type="catalytic activity">
    <reaction evidence="1">
        <text>L-glutamyl-tRNA(Gln) + L-glutamine + ATP + H2O = L-glutaminyl-tRNA(Gln) + L-glutamate + ADP + phosphate + H(+)</text>
        <dbReference type="Rhea" id="RHEA:17521"/>
        <dbReference type="Rhea" id="RHEA-COMP:9681"/>
        <dbReference type="Rhea" id="RHEA-COMP:9684"/>
        <dbReference type="ChEBI" id="CHEBI:15377"/>
        <dbReference type="ChEBI" id="CHEBI:15378"/>
        <dbReference type="ChEBI" id="CHEBI:29985"/>
        <dbReference type="ChEBI" id="CHEBI:30616"/>
        <dbReference type="ChEBI" id="CHEBI:43474"/>
        <dbReference type="ChEBI" id="CHEBI:58359"/>
        <dbReference type="ChEBI" id="CHEBI:78520"/>
        <dbReference type="ChEBI" id="CHEBI:78521"/>
        <dbReference type="ChEBI" id="CHEBI:456216"/>
    </reaction>
</comment>
<dbReference type="NCBIfam" id="TIGR00135">
    <property type="entry name" value="gatC"/>
    <property type="match status" value="1"/>
</dbReference>
<comment type="subunit">
    <text evidence="1">Heterotrimer of A, B and C subunits.</text>
</comment>
<comment type="caution">
    <text evidence="2">The sequence shown here is derived from an EMBL/GenBank/DDBJ whole genome shotgun (WGS) entry which is preliminary data.</text>
</comment>
<dbReference type="GO" id="GO:0006412">
    <property type="term" value="P:translation"/>
    <property type="evidence" value="ECO:0007669"/>
    <property type="project" value="UniProtKB-UniRule"/>
</dbReference>
<keyword evidence="3" id="KW-1185">Reference proteome</keyword>
<gene>
    <name evidence="1 2" type="primary">gatC</name>
    <name evidence="2" type="ORF">Pan54_09040</name>
</gene>
<dbReference type="GO" id="GO:0050566">
    <property type="term" value="F:asparaginyl-tRNA synthase (glutamine-hydrolyzing) activity"/>
    <property type="evidence" value="ECO:0007669"/>
    <property type="project" value="RHEA"/>
</dbReference>
<keyword evidence="1" id="KW-0067">ATP-binding</keyword>
<evidence type="ECO:0000256" key="1">
    <source>
        <dbReference type="HAMAP-Rule" id="MF_00122"/>
    </source>
</evidence>
<dbReference type="PANTHER" id="PTHR15004:SF0">
    <property type="entry name" value="GLUTAMYL-TRNA(GLN) AMIDOTRANSFERASE SUBUNIT C, MITOCHONDRIAL"/>
    <property type="match status" value="1"/>
</dbReference>
<dbReference type="GO" id="GO:0016740">
    <property type="term" value="F:transferase activity"/>
    <property type="evidence" value="ECO:0007669"/>
    <property type="project" value="UniProtKB-KW"/>
</dbReference>